<evidence type="ECO:0000313" key="2">
    <source>
        <dbReference type="EMBL" id="KZV44813.1"/>
    </source>
</evidence>
<dbReference type="Proteomes" id="UP000250235">
    <property type="component" value="Unassembled WGS sequence"/>
</dbReference>
<evidence type="ECO:0000313" key="3">
    <source>
        <dbReference type="Proteomes" id="UP000250235"/>
    </source>
</evidence>
<dbReference type="EMBL" id="KQ996494">
    <property type="protein sequence ID" value="KZV44813.1"/>
    <property type="molecule type" value="Genomic_DNA"/>
</dbReference>
<proteinExistence type="predicted"/>
<accession>A0A2Z7CDQ5</accession>
<evidence type="ECO:0000256" key="1">
    <source>
        <dbReference type="SAM" id="MobiDB-lite"/>
    </source>
</evidence>
<organism evidence="2 3">
    <name type="scientific">Dorcoceras hygrometricum</name>
    <dbReference type="NCBI Taxonomy" id="472368"/>
    <lineage>
        <taxon>Eukaryota</taxon>
        <taxon>Viridiplantae</taxon>
        <taxon>Streptophyta</taxon>
        <taxon>Embryophyta</taxon>
        <taxon>Tracheophyta</taxon>
        <taxon>Spermatophyta</taxon>
        <taxon>Magnoliopsida</taxon>
        <taxon>eudicotyledons</taxon>
        <taxon>Gunneridae</taxon>
        <taxon>Pentapetalae</taxon>
        <taxon>asterids</taxon>
        <taxon>lamiids</taxon>
        <taxon>Lamiales</taxon>
        <taxon>Gesneriaceae</taxon>
        <taxon>Didymocarpoideae</taxon>
        <taxon>Trichosporeae</taxon>
        <taxon>Loxocarpinae</taxon>
        <taxon>Dorcoceras</taxon>
    </lineage>
</organism>
<protein>
    <submittedName>
        <fullName evidence="2">Uncharacterized protein</fullName>
    </submittedName>
</protein>
<feature type="region of interest" description="Disordered" evidence="1">
    <location>
        <begin position="14"/>
        <end position="94"/>
    </location>
</feature>
<name>A0A2Z7CDQ5_9LAMI</name>
<dbReference type="AlphaFoldDB" id="A0A2Z7CDQ5"/>
<gene>
    <name evidence="2" type="ORF">F511_09856</name>
</gene>
<reference evidence="2 3" key="1">
    <citation type="journal article" date="2015" name="Proc. Natl. Acad. Sci. U.S.A.">
        <title>The resurrection genome of Boea hygrometrica: A blueprint for survival of dehydration.</title>
        <authorList>
            <person name="Xiao L."/>
            <person name="Yang G."/>
            <person name="Zhang L."/>
            <person name="Yang X."/>
            <person name="Zhao S."/>
            <person name="Ji Z."/>
            <person name="Zhou Q."/>
            <person name="Hu M."/>
            <person name="Wang Y."/>
            <person name="Chen M."/>
            <person name="Xu Y."/>
            <person name="Jin H."/>
            <person name="Xiao X."/>
            <person name="Hu G."/>
            <person name="Bao F."/>
            <person name="Hu Y."/>
            <person name="Wan P."/>
            <person name="Li L."/>
            <person name="Deng X."/>
            <person name="Kuang T."/>
            <person name="Xiang C."/>
            <person name="Zhu J.K."/>
            <person name="Oliver M.J."/>
            <person name="He Y."/>
        </authorList>
    </citation>
    <scope>NUCLEOTIDE SEQUENCE [LARGE SCALE GENOMIC DNA]</scope>
    <source>
        <strain evidence="3">cv. XS01</strain>
    </source>
</reference>
<feature type="compositionally biased region" description="Basic residues" evidence="1">
    <location>
        <begin position="70"/>
        <end position="83"/>
    </location>
</feature>
<keyword evidence="3" id="KW-1185">Reference proteome</keyword>
<sequence length="554" mass="60392">MGFVKASMTYDSCESMRYDDQSSSQSSHEGKDGIGYQRPESSKPSWLKNRLDKDKAKAGSKSHVQNQPRRNFRKAKSGWKKNQPRRDPVGQNVKSKLHRSHNFAQTFVDPNTGKTVKDNRYKAAAETTLWRLAPTSFTRKPALQTVGSGRSSIRSTTGINLPPSIYTRISDGVFHGCNLLVAVIETSPITRQTDGGGAAEATAMGGVRAISDGVFHGCNLLVAVIETSPITRQTDGGGAAEALRWAASVPASLHDLCSSLESTSLEESYDDVPQRQSADGEQPAVVITHKNVQQDMTCNPAVIDLTNMDQPQDQCPTSTPAVGNEAIKDQDAAQLEVAPAGSTHLSISESPAGQPAARNYQSALGPTLYNQSRVLLNWQLPCWRLGAWLRPVSRGNRHFTVGGGRLRQSGPRPEGILLRQPALEGLTRSARTETPRKVGRNKFRRGAAAAAIWERREACAFRVRVKCNQESNSIGYPRMSASGESSTTMHRLLHASGSHPIPPSNDPKTNQYNQDLGLIHSTNGNHLESPNEGSSIDHQVTIYLHAQNHNVPYQ</sequence>